<dbReference type="InterPro" id="IPR053392">
    <property type="entry name" value="Transposase_IS30-like"/>
</dbReference>
<name>A0A0W0STH7_9GAMM</name>
<sequence length="333" mass="39528">MGVCYKHLSELDRVFLQIMLEKGYSKARIAKILKVHRSTIYREVIRNSFKNTWTNNQSCYLPSIGQKRYIKRRKRSTKLSKDAQLCMYIHNKLGTGWSPGQIEGRLKYENGGQTLISHETIYRYIYSDYNIRNRFYQCLRRKHKLRIKRHSRKSRIPRDLLINNRPNHINNREEFGHWECDLMMFKRGVKSNLITLRERTSRYLIAIKNENKTARGTALALISTIKNVKKAIRSITFDQGMEFQKFAWIKDCLETDIYFCHPGSPYEKGAIENGNGIIRVELPRHVNIDVLKEKEVRRIAKEINNRPLKCLDYQTPAERFAEYYKTSIERQGK</sequence>
<comment type="caution">
    <text evidence="3">The sequence shown here is derived from an EMBL/GenBank/DDBJ whole genome shotgun (WGS) entry which is preliminary data.</text>
</comment>
<dbReference type="STRING" id="29422.Lbru_0478"/>
<dbReference type="PANTHER" id="PTHR10948:SF23">
    <property type="entry name" value="TRANSPOSASE INSI FOR INSERTION SEQUENCE ELEMENT IS30A-RELATED"/>
    <property type="match status" value="1"/>
</dbReference>
<dbReference type="GO" id="GO:0004803">
    <property type="term" value="F:transposase activity"/>
    <property type="evidence" value="ECO:0007669"/>
    <property type="project" value="TreeGrafter"/>
</dbReference>
<organism evidence="3 4">
    <name type="scientific">Legionella brunensis</name>
    <dbReference type="NCBI Taxonomy" id="29422"/>
    <lineage>
        <taxon>Bacteria</taxon>
        <taxon>Pseudomonadati</taxon>
        <taxon>Pseudomonadota</taxon>
        <taxon>Gammaproteobacteria</taxon>
        <taxon>Legionellales</taxon>
        <taxon>Legionellaceae</taxon>
        <taxon>Legionella</taxon>
    </lineage>
</organism>
<dbReference type="PROSITE" id="PS50994">
    <property type="entry name" value="INTEGRASE"/>
    <property type="match status" value="1"/>
</dbReference>
<dbReference type="OrthoDB" id="9803231at2"/>
<dbReference type="InterPro" id="IPR036397">
    <property type="entry name" value="RNaseH_sf"/>
</dbReference>
<feature type="domain" description="Integrase catalytic" evidence="2">
    <location>
        <begin position="162"/>
        <end position="324"/>
    </location>
</feature>
<evidence type="ECO:0000313" key="4">
    <source>
        <dbReference type="Proteomes" id="UP000054742"/>
    </source>
</evidence>
<proteinExistence type="predicted"/>
<keyword evidence="4" id="KW-1185">Reference proteome</keyword>
<dbReference type="GO" id="GO:0015074">
    <property type="term" value="P:DNA integration"/>
    <property type="evidence" value="ECO:0007669"/>
    <property type="project" value="InterPro"/>
</dbReference>
<dbReference type="Proteomes" id="UP000054742">
    <property type="component" value="Unassembled WGS sequence"/>
</dbReference>
<evidence type="ECO:0000256" key="1">
    <source>
        <dbReference type="ARBA" id="ARBA00023172"/>
    </source>
</evidence>
<dbReference type="SUPFAM" id="SSF53098">
    <property type="entry name" value="Ribonuclease H-like"/>
    <property type="match status" value="1"/>
</dbReference>
<dbReference type="PANTHER" id="PTHR10948">
    <property type="entry name" value="TRANSPOSASE"/>
    <property type="match status" value="1"/>
</dbReference>
<dbReference type="PATRIC" id="fig|29422.6.peg.501"/>
<dbReference type="Gene3D" id="3.30.420.10">
    <property type="entry name" value="Ribonuclease H-like superfamily/Ribonuclease H"/>
    <property type="match status" value="1"/>
</dbReference>
<gene>
    <name evidence="3" type="ORF">Lbru_0478</name>
</gene>
<accession>A0A0W0STH7</accession>
<dbReference type="Pfam" id="PF00665">
    <property type="entry name" value="rve"/>
    <property type="match status" value="1"/>
</dbReference>
<dbReference type="Gene3D" id="1.10.10.60">
    <property type="entry name" value="Homeodomain-like"/>
    <property type="match status" value="1"/>
</dbReference>
<dbReference type="InterPro" id="IPR012337">
    <property type="entry name" value="RNaseH-like_sf"/>
</dbReference>
<dbReference type="AlphaFoldDB" id="A0A0W0STH7"/>
<dbReference type="GO" id="GO:0032196">
    <property type="term" value="P:transposition"/>
    <property type="evidence" value="ECO:0007669"/>
    <property type="project" value="TreeGrafter"/>
</dbReference>
<dbReference type="InterPro" id="IPR025246">
    <property type="entry name" value="IS30-like_HTH"/>
</dbReference>
<dbReference type="Pfam" id="PF13936">
    <property type="entry name" value="HTH_38"/>
    <property type="match status" value="1"/>
</dbReference>
<keyword evidence="1" id="KW-0233">DNA recombination</keyword>
<dbReference type="NCBIfam" id="NF033563">
    <property type="entry name" value="transpos_IS30"/>
    <property type="match status" value="1"/>
</dbReference>
<dbReference type="InterPro" id="IPR001584">
    <property type="entry name" value="Integrase_cat-core"/>
</dbReference>
<evidence type="ECO:0000259" key="2">
    <source>
        <dbReference type="PROSITE" id="PS50994"/>
    </source>
</evidence>
<dbReference type="InterPro" id="IPR051917">
    <property type="entry name" value="Transposase-Integrase"/>
</dbReference>
<dbReference type="EMBL" id="LNXV01000004">
    <property type="protein sequence ID" value="KTC86537.1"/>
    <property type="molecule type" value="Genomic_DNA"/>
</dbReference>
<evidence type="ECO:0000313" key="3">
    <source>
        <dbReference type="EMBL" id="KTC86537.1"/>
    </source>
</evidence>
<dbReference type="GO" id="GO:0006310">
    <property type="term" value="P:DNA recombination"/>
    <property type="evidence" value="ECO:0007669"/>
    <property type="project" value="UniProtKB-KW"/>
</dbReference>
<dbReference type="RefSeq" id="WP_058440583.1">
    <property type="nucleotide sequence ID" value="NZ_LNXV01000004.1"/>
</dbReference>
<dbReference type="GO" id="GO:0005829">
    <property type="term" value="C:cytosol"/>
    <property type="evidence" value="ECO:0007669"/>
    <property type="project" value="TreeGrafter"/>
</dbReference>
<dbReference type="GO" id="GO:0003676">
    <property type="term" value="F:nucleic acid binding"/>
    <property type="evidence" value="ECO:0007669"/>
    <property type="project" value="InterPro"/>
</dbReference>
<protein>
    <submittedName>
        <fullName evidence="3">IS30B/C/D transposase</fullName>
    </submittedName>
</protein>
<reference evidence="3 4" key="1">
    <citation type="submission" date="2015-11" db="EMBL/GenBank/DDBJ databases">
        <title>Genomic analysis of 38 Legionella species identifies large and diverse effector repertoires.</title>
        <authorList>
            <person name="Burstein D."/>
            <person name="Amaro F."/>
            <person name="Zusman T."/>
            <person name="Lifshitz Z."/>
            <person name="Cohen O."/>
            <person name="Gilbert J.A."/>
            <person name="Pupko T."/>
            <person name="Shuman H.A."/>
            <person name="Segal G."/>
        </authorList>
    </citation>
    <scope>NUCLEOTIDE SEQUENCE [LARGE SCALE GENOMIC DNA]</scope>
    <source>
        <strain evidence="3 4">ATCC 43878</strain>
    </source>
</reference>